<proteinExistence type="predicted"/>
<evidence type="ECO:0000313" key="2">
    <source>
        <dbReference type="Proteomes" id="UP000249891"/>
    </source>
</evidence>
<name>A0A2X2RN46_CAPOC</name>
<dbReference type="RefSeq" id="WP_128091359.1">
    <property type="nucleotide sequence ID" value="NZ_UARG01000017.1"/>
</dbReference>
<organism evidence="1 2">
    <name type="scientific">Capnocytophaga ochracea</name>
    <dbReference type="NCBI Taxonomy" id="1018"/>
    <lineage>
        <taxon>Bacteria</taxon>
        <taxon>Pseudomonadati</taxon>
        <taxon>Bacteroidota</taxon>
        <taxon>Flavobacteriia</taxon>
        <taxon>Flavobacteriales</taxon>
        <taxon>Flavobacteriaceae</taxon>
        <taxon>Capnocytophaga</taxon>
    </lineage>
</organism>
<dbReference type="PANTHER" id="PTHR36849:SF1">
    <property type="entry name" value="CYTOPLASMIC PROTEIN"/>
    <property type="match status" value="1"/>
</dbReference>
<evidence type="ECO:0000313" key="1">
    <source>
        <dbReference type="EMBL" id="SQA78073.1"/>
    </source>
</evidence>
<reference evidence="1 2" key="1">
    <citation type="submission" date="2018-06" db="EMBL/GenBank/DDBJ databases">
        <authorList>
            <consortium name="Pathogen Informatics"/>
            <person name="Doyle S."/>
        </authorList>
    </citation>
    <scope>NUCLEOTIDE SEQUENCE [LARGE SCALE GENOMIC DNA]</scope>
    <source>
        <strain evidence="1 2">NCTC11546</strain>
    </source>
</reference>
<dbReference type="AlphaFoldDB" id="A0A2X2RN46"/>
<protein>
    <submittedName>
        <fullName evidence="1">Uncharacterized conserved protein</fullName>
    </submittedName>
</protein>
<sequence length="119" mass="13739">MKIQLKRVYETESPEDGFRILADRLWPRGIKKEALHLDFWAKEVAPSTALRKRYHQDGKFEDFKADYTQELLVNPAFASFLEMLKPHKVITLLTASQLIEKSALPILKEAISKNPLKTS</sequence>
<dbReference type="InterPro" id="IPR052552">
    <property type="entry name" value="YeaO-like"/>
</dbReference>
<dbReference type="PANTHER" id="PTHR36849">
    <property type="entry name" value="CYTOPLASMIC PROTEIN-RELATED"/>
    <property type="match status" value="1"/>
</dbReference>
<accession>A0A2X2RN46</accession>
<dbReference type="Proteomes" id="UP000249891">
    <property type="component" value="Unassembled WGS sequence"/>
</dbReference>
<dbReference type="EMBL" id="UARG01000017">
    <property type="protein sequence ID" value="SQA78073.1"/>
    <property type="molecule type" value="Genomic_DNA"/>
</dbReference>
<gene>
    <name evidence="1" type="ORF">NCTC11546_01300</name>
</gene>
<dbReference type="Pfam" id="PF22752">
    <property type="entry name" value="DUF488-N3i"/>
    <property type="match status" value="1"/>
</dbReference>